<dbReference type="PROSITE" id="PS50828">
    <property type="entry name" value="SMR"/>
    <property type="match status" value="1"/>
</dbReference>
<dbReference type="SMART" id="SM00463">
    <property type="entry name" value="SMR"/>
    <property type="match status" value="1"/>
</dbReference>
<protein>
    <submittedName>
        <fullName evidence="1">DNA mismatch repair protein-like protein</fullName>
    </submittedName>
</protein>
<dbReference type="OrthoDB" id="9808881at2"/>
<dbReference type="EMBL" id="LNYC01000023">
    <property type="protein sequence ID" value="KTD01982.1"/>
    <property type="molecule type" value="Genomic_DNA"/>
</dbReference>
<dbReference type="Pfam" id="PF01713">
    <property type="entry name" value="Smr"/>
    <property type="match status" value="1"/>
</dbReference>
<dbReference type="STRING" id="45065.Lgee_0778"/>
<keyword evidence="2" id="KW-1185">Reference proteome</keyword>
<comment type="caution">
    <text evidence="1">The sequence shown here is derived from an EMBL/GenBank/DDBJ whole genome shotgun (WGS) entry which is preliminary data.</text>
</comment>
<evidence type="ECO:0000313" key="2">
    <source>
        <dbReference type="Proteomes" id="UP000054785"/>
    </source>
</evidence>
<dbReference type="Gene3D" id="3.30.1370.110">
    <property type="match status" value="1"/>
</dbReference>
<accession>A0A0W0U1M6</accession>
<sequence length="174" mass="19173">MTDNRLSDEDRALFRNFLKKPGIIPCKDGTSGEAARPGVSLARAVTLLLSSHYLETVGPETILMWHAQDFPSRRLRELRQGLIHYQMCLDLHGLQMDGARQKLLETIDEACLKGVRCLLVVHGKGGRTADAPVLKNLVNHWLKQIPHILAFHSAPPRSGGAGAVLVLLRNTADS</sequence>
<proteinExistence type="predicted"/>
<dbReference type="Proteomes" id="UP000054785">
    <property type="component" value="Unassembled WGS sequence"/>
</dbReference>
<reference evidence="1 2" key="1">
    <citation type="submission" date="2015-11" db="EMBL/GenBank/DDBJ databases">
        <title>Genomic analysis of 38 Legionella species identifies large and diverse effector repertoires.</title>
        <authorList>
            <person name="Burstein D."/>
            <person name="Amaro F."/>
            <person name="Zusman T."/>
            <person name="Lifshitz Z."/>
            <person name="Cohen O."/>
            <person name="Gilbert J.A."/>
            <person name="Pupko T."/>
            <person name="Shuman H.A."/>
            <person name="Segal G."/>
        </authorList>
    </citation>
    <scope>NUCLEOTIDE SEQUENCE [LARGE SCALE GENOMIC DNA]</scope>
    <source>
        <strain evidence="1 2">ATCC 49504</strain>
    </source>
</reference>
<gene>
    <name evidence="1" type="ORF">Lgee_0778</name>
</gene>
<dbReference type="AlphaFoldDB" id="A0A0W0U1M6"/>
<dbReference type="InterPro" id="IPR002625">
    <property type="entry name" value="Smr_dom"/>
</dbReference>
<name>A0A0W0U1M6_9GAMM</name>
<evidence type="ECO:0000313" key="1">
    <source>
        <dbReference type="EMBL" id="KTD01982.1"/>
    </source>
</evidence>
<dbReference type="SUPFAM" id="SSF160443">
    <property type="entry name" value="SMR domain-like"/>
    <property type="match status" value="1"/>
</dbReference>
<organism evidence="1 2">
    <name type="scientific">Legionella geestiana</name>
    <dbReference type="NCBI Taxonomy" id="45065"/>
    <lineage>
        <taxon>Bacteria</taxon>
        <taxon>Pseudomonadati</taxon>
        <taxon>Pseudomonadota</taxon>
        <taxon>Gammaproteobacteria</taxon>
        <taxon>Legionellales</taxon>
        <taxon>Legionellaceae</taxon>
        <taxon>Legionella</taxon>
    </lineage>
</organism>
<dbReference type="GO" id="GO:0004520">
    <property type="term" value="F:DNA endonuclease activity"/>
    <property type="evidence" value="ECO:0007669"/>
    <property type="project" value="TreeGrafter"/>
</dbReference>
<dbReference type="RefSeq" id="WP_028386103.1">
    <property type="nucleotide sequence ID" value="NZ_CAAAHN010000008.1"/>
</dbReference>
<dbReference type="PATRIC" id="fig|45065.4.peg.836"/>
<dbReference type="InterPro" id="IPR036063">
    <property type="entry name" value="Smr_dom_sf"/>
</dbReference>
<dbReference type="PANTHER" id="PTHR35562">
    <property type="entry name" value="DNA ENDONUCLEASE SMRA-RELATED"/>
    <property type="match status" value="1"/>
</dbReference>
<dbReference type="PANTHER" id="PTHR35562:SF2">
    <property type="entry name" value="DNA ENDONUCLEASE SMRA-RELATED"/>
    <property type="match status" value="1"/>
</dbReference>